<comment type="function">
    <text evidence="7">This protein is part of the stalk that links CF(0) to CF(1). It either transmits conformational changes from CF(0) to CF(1) or is implicated in proton conduction.</text>
</comment>
<dbReference type="Pfam" id="PF00213">
    <property type="entry name" value="OSCP"/>
    <property type="match status" value="1"/>
</dbReference>
<keyword evidence="2 7" id="KW-0813">Transport</keyword>
<dbReference type="EMBL" id="JRNQ01000042">
    <property type="protein sequence ID" value="KGF44321.1"/>
    <property type="molecule type" value="Genomic_DNA"/>
</dbReference>
<keyword evidence="4 7" id="KW-0406">Ion transport</keyword>
<dbReference type="InterPro" id="IPR000711">
    <property type="entry name" value="ATPase_OSCP/dsu"/>
</dbReference>
<dbReference type="GO" id="GO:0045259">
    <property type="term" value="C:proton-transporting ATP synthase complex"/>
    <property type="evidence" value="ECO:0007669"/>
    <property type="project" value="UniProtKB-KW"/>
</dbReference>
<dbReference type="HAMAP" id="MF_01416">
    <property type="entry name" value="ATP_synth_delta_bact"/>
    <property type="match status" value="1"/>
</dbReference>
<keyword evidence="3 7" id="KW-0375">Hydrogen ion transport</keyword>
<dbReference type="RefSeq" id="WP_004336925.1">
    <property type="nucleotide sequence ID" value="NZ_JRNQ01000042.1"/>
</dbReference>
<dbReference type="NCBIfam" id="TIGR01145">
    <property type="entry name" value="ATP_synt_delta"/>
    <property type="match status" value="1"/>
</dbReference>
<dbReference type="Gene3D" id="1.10.520.20">
    <property type="entry name" value="N-terminal domain of the delta subunit of the F1F0-ATP synthase"/>
    <property type="match status" value="1"/>
</dbReference>
<proteinExistence type="inferred from homology"/>
<name>A0A096ACS3_9BACT</name>
<evidence type="ECO:0000256" key="4">
    <source>
        <dbReference type="ARBA" id="ARBA00023065"/>
    </source>
</evidence>
<dbReference type="PANTHER" id="PTHR11910">
    <property type="entry name" value="ATP SYNTHASE DELTA CHAIN"/>
    <property type="match status" value="1"/>
</dbReference>
<evidence type="ECO:0000256" key="3">
    <source>
        <dbReference type="ARBA" id="ARBA00022781"/>
    </source>
</evidence>
<evidence type="ECO:0000256" key="5">
    <source>
        <dbReference type="ARBA" id="ARBA00023136"/>
    </source>
</evidence>
<comment type="similarity">
    <text evidence="7">Belongs to the ATPase delta chain family.</text>
</comment>
<gene>
    <name evidence="7" type="primary">atpH</name>
    <name evidence="8" type="ORF">HMPREF0647_07060</name>
</gene>
<keyword evidence="5 7" id="KW-0472">Membrane</keyword>
<dbReference type="OrthoDB" id="9802471at2"/>
<keyword evidence="7" id="KW-0139">CF(1)</keyword>
<dbReference type="InterPro" id="IPR026015">
    <property type="entry name" value="ATP_synth_OSCP/delta_N_sf"/>
</dbReference>
<dbReference type="Proteomes" id="UP000029525">
    <property type="component" value="Unassembled WGS sequence"/>
</dbReference>
<dbReference type="NCBIfam" id="NF009964">
    <property type="entry name" value="PRK13429.1-3"/>
    <property type="match status" value="1"/>
</dbReference>
<evidence type="ECO:0000256" key="6">
    <source>
        <dbReference type="ARBA" id="ARBA00023310"/>
    </source>
</evidence>
<protein>
    <recommendedName>
        <fullName evidence="7">ATP synthase subunit delta</fullName>
    </recommendedName>
    <alternativeName>
        <fullName evidence="7">ATP synthase F(1) sector subunit delta</fullName>
    </alternativeName>
    <alternativeName>
        <fullName evidence="7">F-type ATPase subunit delta</fullName>
        <shortName evidence="7">F-ATPase subunit delta</shortName>
    </alternativeName>
</protein>
<comment type="subcellular location">
    <subcellularLocation>
        <location evidence="7">Cell membrane</location>
        <topology evidence="7">Peripheral membrane protein</topology>
    </subcellularLocation>
    <subcellularLocation>
        <location evidence="1">Membrane</location>
    </subcellularLocation>
</comment>
<sequence length="179" mass="20089">MDLGVISVRYARALLKSATQQGIENQVYNEAQTLSDSYSQVAELCSTIDNPMLQKDAKLRLLIIASGGEGISELMQNFLKLVLKEGREAILQFMARSYVTLYRKQKNIIRGKLTTAIAVSRNIESKMQKMVEAKTQGTVEFVTEIDPDIIGGFILEYDTYKMDASVKSKLRSILSQLKK</sequence>
<organism evidence="8 9">
    <name type="scientific">Prevotella bivia DNF00320</name>
    <dbReference type="NCBI Taxonomy" id="1401068"/>
    <lineage>
        <taxon>Bacteria</taxon>
        <taxon>Pseudomonadati</taxon>
        <taxon>Bacteroidota</taxon>
        <taxon>Bacteroidia</taxon>
        <taxon>Bacteroidales</taxon>
        <taxon>Prevotellaceae</taxon>
        <taxon>Prevotella</taxon>
    </lineage>
</organism>
<reference evidence="8 9" key="1">
    <citation type="submission" date="2014-07" db="EMBL/GenBank/DDBJ databases">
        <authorList>
            <person name="McCorrison J."/>
            <person name="Sanka R."/>
            <person name="Torralba M."/>
            <person name="Gillis M."/>
            <person name="Haft D.H."/>
            <person name="Methe B."/>
            <person name="Sutton G."/>
            <person name="Nelson K.E."/>
        </authorList>
    </citation>
    <scope>NUCLEOTIDE SEQUENCE [LARGE SCALE GENOMIC DNA]</scope>
    <source>
        <strain evidence="8 9">DNF00320</strain>
    </source>
</reference>
<dbReference type="PRINTS" id="PR00125">
    <property type="entry name" value="ATPASEDELTA"/>
</dbReference>
<dbReference type="GO" id="GO:0046933">
    <property type="term" value="F:proton-transporting ATP synthase activity, rotational mechanism"/>
    <property type="evidence" value="ECO:0007669"/>
    <property type="project" value="UniProtKB-UniRule"/>
</dbReference>
<comment type="function">
    <text evidence="7">F(1)F(0) ATP synthase produces ATP from ADP in the presence of a proton or sodium gradient. F-type ATPases consist of two structural domains, F(1) containing the extramembraneous catalytic core and F(0) containing the membrane proton channel, linked together by a central stalk and a peripheral stalk. During catalysis, ATP synthesis in the catalytic domain of F(1) is coupled via a rotary mechanism of the central stalk subunits to proton translocation.</text>
</comment>
<evidence type="ECO:0000256" key="1">
    <source>
        <dbReference type="ARBA" id="ARBA00004370"/>
    </source>
</evidence>
<comment type="caution">
    <text evidence="8">The sequence shown here is derived from an EMBL/GenBank/DDBJ whole genome shotgun (WGS) entry which is preliminary data.</text>
</comment>
<evidence type="ECO:0000256" key="2">
    <source>
        <dbReference type="ARBA" id="ARBA00022448"/>
    </source>
</evidence>
<keyword evidence="6 7" id="KW-0066">ATP synthesis</keyword>
<evidence type="ECO:0000256" key="7">
    <source>
        <dbReference type="HAMAP-Rule" id="MF_01416"/>
    </source>
</evidence>
<evidence type="ECO:0000313" key="9">
    <source>
        <dbReference type="Proteomes" id="UP000029525"/>
    </source>
</evidence>
<dbReference type="SUPFAM" id="SSF47928">
    <property type="entry name" value="N-terminal domain of the delta subunit of the F1F0-ATP synthase"/>
    <property type="match status" value="1"/>
</dbReference>
<dbReference type="GeneID" id="78529812"/>
<keyword evidence="7" id="KW-1003">Cell membrane</keyword>
<accession>A0A096ACS3</accession>
<dbReference type="GO" id="GO:0005886">
    <property type="term" value="C:plasma membrane"/>
    <property type="evidence" value="ECO:0007669"/>
    <property type="project" value="UniProtKB-SubCell"/>
</dbReference>
<evidence type="ECO:0000313" key="8">
    <source>
        <dbReference type="EMBL" id="KGF44321.1"/>
    </source>
</evidence>
<dbReference type="AlphaFoldDB" id="A0A096ACS3"/>